<keyword evidence="2" id="KW-1185">Reference proteome</keyword>
<comment type="caution">
    <text evidence="1">The sequence shown here is derived from an EMBL/GenBank/DDBJ whole genome shotgun (WGS) entry which is preliminary data.</text>
</comment>
<evidence type="ECO:0000313" key="2">
    <source>
        <dbReference type="Proteomes" id="UP001178507"/>
    </source>
</evidence>
<gene>
    <name evidence="1" type="ORF">EVOR1521_LOCUS6179</name>
</gene>
<dbReference type="AlphaFoldDB" id="A0AA36HYD4"/>
<evidence type="ECO:0008006" key="3">
    <source>
        <dbReference type="Google" id="ProtNLM"/>
    </source>
</evidence>
<protein>
    <recommendedName>
        <fullName evidence="3">Transposase</fullName>
    </recommendedName>
</protein>
<organism evidence="1 2">
    <name type="scientific">Effrenium voratum</name>
    <dbReference type="NCBI Taxonomy" id="2562239"/>
    <lineage>
        <taxon>Eukaryota</taxon>
        <taxon>Sar</taxon>
        <taxon>Alveolata</taxon>
        <taxon>Dinophyceae</taxon>
        <taxon>Suessiales</taxon>
        <taxon>Symbiodiniaceae</taxon>
        <taxon>Effrenium</taxon>
    </lineage>
</organism>
<dbReference type="Proteomes" id="UP001178507">
    <property type="component" value="Unassembled WGS sequence"/>
</dbReference>
<proteinExistence type="predicted"/>
<dbReference type="EMBL" id="CAUJNA010000457">
    <property type="protein sequence ID" value="CAJ1377361.1"/>
    <property type="molecule type" value="Genomic_DNA"/>
</dbReference>
<accession>A0AA36HYD4</accession>
<evidence type="ECO:0000313" key="1">
    <source>
        <dbReference type="EMBL" id="CAJ1377361.1"/>
    </source>
</evidence>
<sequence>MRGRQNAKTLEYWPFTLKSFVDWFFDGVLVTMLPSILQHGITWIGRTRTGKSLGSKTILFAQSKFEIDRDEREDLVPSIVTAKHLDFFKAEPITKYKPGVFDDGMLQKMDASFLKAFLNPSEEDATVWARYSSAQFDQGAGRQACNNPYDKAVDDKVYADMKAKKMWTIPHSDFMNLIQPSFSGVDDMEDMNAILARTHIIVITDLLAPSQKPIFEAYKRDPHKHTLPPNFIEDSIWSQTLLKKLFNGETIPSDIGSDNGFPAVGETEDLEQELAHILDNMDDFPDNTEIQPSDEPSHFTGIKLVEGFVIEYDNDVLTHLSMGGLYDYLQQEGRTIFALQKVNHDDLITSPTLTQQVVKEISPTSLHFPQLRTSYGHNYKWENGKKINTIGIQQLGNSVLFVNSKKAFTLNFLKCHEELMFCGHVSALAVEHAYFATHSPHMSSENDIIVDFRKLYHTGLFYYLALKEFQPLDRHLSIVIDDEVPDNTIELYDAYCHGTLFPPMNKQKVKIVVGDGNMRLNMLCQEGPKRRTGRPRAGRASVGKHANGWFMVCDPSTGKILGLRVMKEPENTQHVLQMLDAVVWLYPKLNTFVYDRACSIVRAAHEEDSLGQIEHYIVDWFHAYRHNSKCKCNPRKVRKLGKIVKNVNTSICEQIFSWFRHYSTAFNELRTNRHKFVMLYMAKRHNLAVEANQAQYLRPDPRKSLASKSCTCGSKKAMKGRKLMKAMRVMKAMKK</sequence>
<name>A0AA36HYD4_9DINO</name>
<reference evidence="1" key="1">
    <citation type="submission" date="2023-08" db="EMBL/GenBank/DDBJ databases">
        <authorList>
            <person name="Chen Y."/>
            <person name="Shah S."/>
            <person name="Dougan E. K."/>
            <person name="Thang M."/>
            <person name="Chan C."/>
        </authorList>
    </citation>
    <scope>NUCLEOTIDE SEQUENCE</scope>
</reference>